<dbReference type="PANTHER" id="PTHR32071:SF113">
    <property type="entry name" value="ALGINATE BIOSYNTHESIS TRANSCRIPTIONAL REGULATORY PROTEIN ALGB"/>
    <property type="match status" value="1"/>
</dbReference>
<keyword evidence="3" id="KW-0805">Transcription regulation</keyword>
<dbReference type="Gene3D" id="3.40.50.2300">
    <property type="match status" value="1"/>
</dbReference>
<accession>A0A143PH35</accession>
<dbReference type="SUPFAM" id="SSF52172">
    <property type="entry name" value="CheY-like"/>
    <property type="match status" value="1"/>
</dbReference>
<feature type="domain" description="Response regulatory" evidence="8">
    <location>
        <begin position="1"/>
        <end position="114"/>
    </location>
</feature>
<protein>
    <submittedName>
        <fullName evidence="9">Transcriptional regulatory protein ZraR</fullName>
    </submittedName>
</protein>
<name>A0A143PH35_LUTPR</name>
<dbReference type="InterPro" id="IPR027417">
    <property type="entry name" value="P-loop_NTPase"/>
</dbReference>
<dbReference type="Gene3D" id="3.40.50.300">
    <property type="entry name" value="P-loop containing nucleotide triphosphate hydrolases"/>
    <property type="match status" value="1"/>
</dbReference>
<evidence type="ECO:0000259" key="8">
    <source>
        <dbReference type="PROSITE" id="PS50110"/>
    </source>
</evidence>
<dbReference type="InterPro" id="IPR009057">
    <property type="entry name" value="Homeodomain-like_sf"/>
</dbReference>
<dbReference type="PROSITE" id="PS50045">
    <property type="entry name" value="SIGMA54_INTERACT_4"/>
    <property type="match status" value="1"/>
</dbReference>
<dbReference type="SMART" id="SM00382">
    <property type="entry name" value="AAA"/>
    <property type="match status" value="1"/>
</dbReference>
<dbReference type="InterPro" id="IPR025944">
    <property type="entry name" value="Sigma_54_int_dom_CS"/>
</dbReference>
<dbReference type="Proteomes" id="UP000076079">
    <property type="component" value="Chromosome"/>
</dbReference>
<evidence type="ECO:0000256" key="3">
    <source>
        <dbReference type="ARBA" id="ARBA00023015"/>
    </source>
</evidence>
<evidence type="ECO:0000259" key="7">
    <source>
        <dbReference type="PROSITE" id="PS50045"/>
    </source>
</evidence>
<dbReference type="PROSITE" id="PS50110">
    <property type="entry name" value="RESPONSE_REGULATORY"/>
    <property type="match status" value="1"/>
</dbReference>
<dbReference type="PROSITE" id="PS00688">
    <property type="entry name" value="SIGMA54_INTERACT_3"/>
    <property type="match status" value="1"/>
</dbReference>
<dbReference type="AlphaFoldDB" id="A0A143PH35"/>
<dbReference type="Gene3D" id="1.10.8.60">
    <property type="match status" value="1"/>
</dbReference>
<evidence type="ECO:0000256" key="2">
    <source>
        <dbReference type="ARBA" id="ARBA00022840"/>
    </source>
</evidence>
<reference evidence="10" key="2">
    <citation type="submission" date="2016-04" db="EMBL/GenBank/DDBJ databases">
        <title>First Complete Genome Sequence of a Subdivision 6 Acidobacterium.</title>
        <authorList>
            <person name="Huang S."/>
            <person name="Vieira S."/>
            <person name="Bunk B."/>
            <person name="Riedel T."/>
            <person name="Sproeer C."/>
            <person name="Overmann J."/>
        </authorList>
    </citation>
    <scope>NUCLEOTIDE SEQUENCE [LARGE SCALE GENOMIC DNA]</scope>
    <source>
        <strain evidence="10">DSM 100886 HEG_-6_39</strain>
    </source>
</reference>
<dbReference type="GO" id="GO:0006355">
    <property type="term" value="P:regulation of DNA-templated transcription"/>
    <property type="evidence" value="ECO:0007669"/>
    <property type="project" value="InterPro"/>
</dbReference>
<reference evidence="9 10" key="1">
    <citation type="journal article" date="2016" name="Genome Announc.">
        <title>First Complete Genome Sequence of a Subdivision 6 Acidobacterium Strain.</title>
        <authorList>
            <person name="Huang S."/>
            <person name="Vieira S."/>
            <person name="Bunk B."/>
            <person name="Riedel T."/>
            <person name="Sproer C."/>
            <person name="Overmann J."/>
        </authorList>
    </citation>
    <scope>NUCLEOTIDE SEQUENCE [LARGE SCALE GENOMIC DNA]</scope>
    <source>
        <strain evidence="10">DSM 100886 HEG_-6_39</strain>
    </source>
</reference>
<evidence type="ECO:0000313" key="10">
    <source>
        <dbReference type="Proteomes" id="UP000076079"/>
    </source>
</evidence>
<organism evidence="9 10">
    <name type="scientific">Luteitalea pratensis</name>
    <dbReference type="NCBI Taxonomy" id="1855912"/>
    <lineage>
        <taxon>Bacteria</taxon>
        <taxon>Pseudomonadati</taxon>
        <taxon>Acidobacteriota</taxon>
        <taxon>Vicinamibacteria</taxon>
        <taxon>Vicinamibacterales</taxon>
        <taxon>Vicinamibacteraceae</taxon>
        <taxon>Luteitalea</taxon>
    </lineage>
</organism>
<evidence type="ECO:0000313" key="9">
    <source>
        <dbReference type="EMBL" id="AMY07074.1"/>
    </source>
</evidence>
<dbReference type="InterPro" id="IPR001789">
    <property type="entry name" value="Sig_transdc_resp-reg_receiver"/>
</dbReference>
<dbReference type="KEGG" id="abac:LuPra_00241"/>
<dbReference type="GO" id="GO:0005524">
    <property type="term" value="F:ATP binding"/>
    <property type="evidence" value="ECO:0007669"/>
    <property type="project" value="UniProtKB-KW"/>
</dbReference>
<dbReference type="InterPro" id="IPR025662">
    <property type="entry name" value="Sigma_54_int_dom_ATP-bd_1"/>
</dbReference>
<dbReference type="InterPro" id="IPR003593">
    <property type="entry name" value="AAA+_ATPase"/>
</dbReference>
<dbReference type="Gene3D" id="1.10.10.60">
    <property type="entry name" value="Homeodomain-like"/>
    <property type="match status" value="1"/>
</dbReference>
<dbReference type="Pfam" id="PF25601">
    <property type="entry name" value="AAA_lid_14"/>
    <property type="match status" value="1"/>
</dbReference>
<dbReference type="PROSITE" id="PS00676">
    <property type="entry name" value="SIGMA54_INTERACT_2"/>
    <property type="match status" value="1"/>
</dbReference>
<dbReference type="InterPro" id="IPR002197">
    <property type="entry name" value="HTH_Fis"/>
</dbReference>
<dbReference type="SUPFAM" id="SSF46689">
    <property type="entry name" value="Homeodomain-like"/>
    <property type="match status" value="1"/>
</dbReference>
<dbReference type="PATRIC" id="fig|1813736.3.peg.254"/>
<dbReference type="InterPro" id="IPR025943">
    <property type="entry name" value="Sigma_54_int_dom_ATP-bd_2"/>
</dbReference>
<keyword evidence="5" id="KW-0804">Transcription</keyword>
<evidence type="ECO:0000256" key="5">
    <source>
        <dbReference type="ARBA" id="ARBA00023163"/>
    </source>
</evidence>
<dbReference type="SUPFAM" id="SSF52540">
    <property type="entry name" value="P-loop containing nucleoside triphosphate hydrolases"/>
    <property type="match status" value="1"/>
</dbReference>
<dbReference type="InterPro" id="IPR002078">
    <property type="entry name" value="Sigma_54_int"/>
</dbReference>
<keyword evidence="4" id="KW-0238">DNA-binding</keyword>
<feature type="modified residue" description="4-aspartylphosphate" evidence="6">
    <location>
        <position position="49"/>
    </location>
</feature>
<dbReference type="InterPro" id="IPR011006">
    <property type="entry name" value="CheY-like_superfamily"/>
</dbReference>
<dbReference type="RefSeq" id="WP_157898604.1">
    <property type="nucleotide sequence ID" value="NZ_CP015136.1"/>
</dbReference>
<dbReference type="EMBL" id="CP015136">
    <property type="protein sequence ID" value="AMY07074.1"/>
    <property type="molecule type" value="Genomic_DNA"/>
</dbReference>
<evidence type="ECO:0000256" key="4">
    <source>
        <dbReference type="ARBA" id="ARBA00023125"/>
    </source>
</evidence>
<feature type="domain" description="Sigma-54 factor interaction" evidence="7">
    <location>
        <begin position="139"/>
        <end position="367"/>
    </location>
</feature>
<keyword evidence="2" id="KW-0067">ATP-binding</keyword>
<evidence type="ECO:0000256" key="6">
    <source>
        <dbReference type="PROSITE-ProRule" id="PRU00169"/>
    </source>
</evidence>
<dbReference type="PRINTS" id="PR01590">
    <property type="entry name" value="HTHFIS"/>
</dbReference>
<dbReference type="OrthoDB" id="9803970at2"/>
<gene>
    <name evidence="9" type="primary">zraR_1</name>
    <name evidence="9" type="ORF">LuPra_00241</name>
</gene>
<dbReference type="CDD" id="cd00009">
    <property type="entry name" value="AAA"/>
    <property type="match status" value="1"/>
</dbReference>
<dbReference type="Pfam" id="PF02954">
    <property type="entry name" value="HTH_8"/>
    <property type="match status" value="1"/>
</dbReference>
<dbReference type="PANTHER" id="PTHR32071">
    <property type="entry name" value="TRANSCRIPTIONAL REGULATORY PROTEIN"/>
    <property type="match status" value="1"/>
</dbReference>
<keyword evidence="6" id="KW-0597">Phosphoprotein</keyword>
<proteinExistence type="predicted"/>
<keyword evidence="1" id="KW-0547">Nucleotide-binding</keyword>
<evidence type="ECO:0000256" key="1">
    <source>
        <dbReference type="ARBA" id="ARBA00022741"/>
    </source>
</evidence>
<sequence>MLLVDDDDAFRSVLAAELKRMHFSVSAAATAAEALRRVVDDEPDVVLLDLRLPDVDGLEALRRIRQVSPATDVIMLTGHGSLDEAVESIRIGAFDYVTKPCPLDELDIRIRRALERQALRRRNSLLERGLTPPDLRSAFIGDSPAFRQLLDLIERVAATDSTVLVTGETGTGKEMVAKLLHARSARRHRPFVVVECAALQETLLQNELFGHERGAFTGADRAKSGLFEVAHGGTIFLDEIGEVSLATQVKLLRVLDTSCFRHVGGTTEIHVDVRVLAATNRNLADMVAQGVFREDLYYRLRTVELRLPALRDRCRDVELLAGHFVGLMGERFAVRKHLGPAALDLLRHHDWPGNVRELMHVIEAAVVVSEGPEIRPEHLSIHARQAPAMPAPPDTVEGRLPTLEEMERTHIERALRAARGHRGHAASALGISERNLYRKLRSYGLLS</sequence>
<dbReference type="Pfam" id="PF00158">
    <property type="entry name" value="Sigma54_activat"/>
    <property type="match status" value="1"/>
</dbReference>
<keyword evidence="10" id="KW-1185">Reference proteome</keyword>
<dbReference type="GO" id="GO:0043565">
    <property type="term" value="F:sequence-specific DNA binding"/>
    <property type="evidence" value="ECO:0007669"/>
    <property type="project" value="InterPro"/>
</dbReference>
<dbReference type="FunFam" id="3.40.50.300:FF:000006">
    <property type="entry name" value="DNA-binding transcriptional regulator NtrC"/>
    <property type="match status" value="1"/>
</dbReference>
<dbReference type="Pfam" id="PF00072">
    <property type="entry name" value="Response_reg"/>
    <property type="match status" value="1"/>
</dbReference>
<dbReference type="SMART" id="SM00448">
    <property type="entry name" value="REC"/>
    <property type="match status" value="1"/>
</dbReference>
<dbReference type="PROSITE" id="PS00675">
    <property type="entry name" value="SIGMA54_INTERACT_1"/>
    <property type="match status" value="1"/>
</dbReference>
<dbReference type="GO" id="GO:0000160">
    <property type="term" value="P:phosphorelay signal transduction system"/>
    <property type="evidence" value="ECO:0007669"/>
    <property type="project" value="InterPro"/>
</dbReference>
<dbReference type="InterPro" id="IPR058031">
    <property type="entry name" value="AAA_lid_NorR"/>
</dbReference>
<dbReference type="STRING" id="1855912.LuPra_00241"/>